<name>A0AAD6XVB7_9AGAR</name>
<protein>
    <recommendedName>
        <fullName evidence="1">DUF7730 domain-containing protein</fullName>
    </recommendedName>
</protein>
<dbReference type="AlphaFoldDB" id="A0AAD6XVB7"/>
<keyword evidence="3" id="KW-1185">Reference proteome</keyword>
<dbReference type="PANTHER" id="PTHR38790">
    <property type="entry name" value="2EXR DOMAIN-CONTAINING PROTEIN-RELATED"/>
    <property type="match status" value="1"/>
</dbReference>
<proteinExistence type="predicted"/>
<dbReference type="EMBL" id="JARJCN010000008">
    <property type="protein sequence ID" value="KAJ7098540.1"/>
    <property type="molecule type" value="Genomic_DNA"/>
</dbReference>
<reference evidence="2" key="1">
    <citation type="submission" date="2023-03" db="EMBL/GenBank/DDBJ databases">
        <title>Massive genome expansion in bonnet fungi (Mycena s.s.) driven by repeated elements and novel gene families across ecological guilds.</title>
        <authorList>
            <consortium name="Lawrence Berkeley National Laboratory"/>
            <person name="Harder C.B."/>
            <person name="Miyauchi S."/>
            <person name="Viragh M."/>
            <person name="Kuo A."/>
            <person name="Thoen E."/>
            <person name="Andreopoulos B."/>
            <person name="Lu D."/>
            <person name="Skrede I."/>
            <person name="Drula E."/>
            <person name="Henrissat B."/>
            <person name="Morin E."/>
            <person name="Kohler A."/>
            <person name="Barry K."/>
            <person name="LaButti K."/>
            <person name="Morin E."/>
            <person name="Salamov A."/>
            <person name="Lipzen A."/>
            <person name="Mereny Z."/>
            <person name="Hegedus B."/>
            <person name="Baldrian P."/>
            <person name="Stursova M."/>
            <person name="Weitz H."/>
            <person name="Taylor A."/>
            <person name="Grigoriev I.V."/>
            <person name="Nagy L.G."/>
            <person name="Martin F."/>
            <person name="Kauserud H."/>
        </authorList>
    </citation>
    <scope>NUCLEOTIDE SEQUENCE</scope>
    <source>
        <strain evidence="2">CBHHK173m</strain>
    </source>
</reference>
<organism evidence="2 3">
    <name type="scientific">Mycena belliarum</name>
    <dbReference type="NCBI Taxonomy" id="1033014"/>
    <lineage>
        <taxon>Eukaryota</taxon>
        <taxon>Fungi</taxon>
        <taxon>Dikarya</taxon>
        <taxon>Basidiomycota</taxon>
        <taxon>Agaricomycotina</taxon>
        <taxon>Agaricomycetes</taxon>
        <taxon>Agaricomycetidae</taxon>
        <taxon>Agaricales</taxon>
        <taxon>Marasmiineae</taxon>
        <taxon>Mycenaceae</taxon>
        <taxon>Mycena</taxon>
    </lineage>
</organism>
<evidence type="ECO:0000313" key="3">
    <source>
        <dbReference type="Proteomes" id="UP001222325"/>
    </source>
</evidence>
<dbReference type="InterPro" id="IPR056632">
    <property type="entry name" value="DUF7730"/>
</dbReference>
<dbReference type="Proteomes" id="UP001222325">
    <property type="component" value="Unassembled WGS sequence"/>
</dbReference>
<gene>
    <name evidence="2" type="ORF">B0H15DRAFT_945060</name>
</gene>
<comment type="caution">
    <text evidence="2">The sequence shown here is derived from an EMBL/GenBank/DDBJ whole genome shotgun (WGS) entry which is preliminary data.</text>
</comment>
<accession>A0AAD6XVB7</accession>
<dbReference type="Pfam" id="PF24864">
    <property type="entry name" value="DUF7730"/>
    <property type="match status" value="1"/>
</dbReference>
<evidence type="ECO:0000259" key="1">
    <source>
        <dbReference type="Pfam" id="PF24864"/>
    </source>
</evidence>
<evidence type="ECO:0000313" key="2">
    <source>
        <dbReference type="EMBL" id="KAJ7098540.1"/>
    </source>
</evidence>
<sequence length="323" mass="34814">MDSETWTTPLPLDALTLLVTSPSRLVLCLLASLCLCLPCFPARRKSAWPAHAYPAPAAKHIGIKIGVSSAQPHSPLLRLPPELRALIWEAALGARHFDLSLAVVRAPAGSSATPTVVRAASADLLPTALLRTCRLVHAEAAHALYAHNTFRAPAWALPAIILAAPRLRDVREVVLYHAARSVVRPGPGSGWPAAVQALREMRVEGLQVELDRMPVLAGQDEADEWVSVLAGVRGLRRFDLTFRNSCPSASSPAADDPTYELPARLCALLVSPGADAAYALLYEAREQAAKEAQDVRMREARELQEIADTRKGRRISLGLGLSL</sequence>
<feature type="domain" description="DUF7730" evidence="1">
    <location>
        <begin position="70"/>
        <end position="239"/>
    </location>
</feature>
<dbReference type="PANTHER" id="PTHR38790:SF9">
    <property type="entry name" value="F-BOX DOMAIN-CONTAINING PROTEIN"/>
    <property type="match status" value="1"/>
</dbReference>